<protein>
    <recommendedName>
        <fullName evidence="8">Peptidase M14 domain-containing protein</fullName>
    </recommendedName>
</protein>
<evidence type="ECO:0000256" key="3">
    <source>
        <dbReference type="ARBA" id="ARBA00022723"/>
    </source>
</evidence>
<feature type="active site" description="Proton donor/acceptor" evidence="5">
    <location>
        <position position="345"/>
    </location>
</feature>
<gene>
    <name evidence="9" type="ORF">BQ4739_LOCUS16529</name>
</gene>
<keyword evidence="3" id="KW-0479">Metal-binding</keyword>
<dbReference type="Gene3D" id="3.40.630.10">
    <property type="entry name" value="Zn peptidases"/>
    <property type="match status" value="1"/>
</dbReference>
<dbReference type="GO" id="GO:0006508">
    <property type="term" value="P:proteolysis"/>
    <property type="evidence" value="ECO:0007669"/>
    <property type="project" value="InterPro"/>
</dbReference>
<feature type="chain" id="PRO_5016565942" description="Peptidase M14 domain-containing protein" evidence="7">
    <location>
        <begin position="24"/>
        <end position="522"/>
    </location>
</feature>
<feature type="signal peptide" evidence="7">
    <location>
        <begin position="1"/>
        <end position="23"/>
    </location>
</feature>
<evidence type="ECO:0000256" key="7">
    <source>
        <dbReference type="SAM" id="SignalP"/>
    </source>
</evidence>
<evidence type="ECO:0000256" key="1">
    <source>
        <dbReference type="ARBA" id="ARBA00001947"/>
    </source>
</evidence>
<dbReference type="GO" id="GO:0008270">
    <property type="term" value="F:zinc ion binding"/>
    <property type="evidence" value="ECO:0007669"/>
    <property type="project" value="InterPro"/>
</dbReference>
<evidence type="ECO:0000256" key="2">
    <source>
        <dbReference type="ARBA" id="ARBA00005988"/>
    </source>
</evidence>
<dbReference type="PROSITE" id="PS00132">
    <property type="entry name" value="CARBOXYPEPT_ZN_1"/>
    <property type="match status" value="1"/>
</dbReference>
<dbReference type="Proteomes" id="UP000256970">
    <property type="component" value="Unassembled WGS sequence"/>
</dbReference>
<feature type="domain" description="Peptidase M14" evidence="8">
    <location>
        <begin position="44"/>
        <end position="375"/>
    </location>
</feature>
<evidence type="ECO:0000256" key="5">
    <source>
        <dbReference type="PROSITE-ProRule" id="PRU01379"/>
    </source>
</evidence>
<comment type="cofactor">
    <cofactor evidence="1">
        <name>Zn(2+)</name>
        <dbReference type="ChEBI" id="CHEBI:29105"/>
    </cofactor>
</comment>
<dbReference type="Pfam" id="PF00246">
    <property type="entry name" value="Peptidase_M14"/>
    <property type="match status" value="2"/>
</dbReference>
<keyword evidence="10" id="KW-1185">Reference proteome</keyword>
<dbReference type="AlphaFoldDB" id="A0A383WEW9"/>
<dbReference type="InterPro" id="IPR000834">
    <property type="entry name" value="Peptidase_M14"/>
</dbReference>
<dbReference type="PANTHER" id="PTHR11705:SF119">
    <property type="entry name" value="OS02G0119300 PROTEIN"/>
    <property type="match status" value="1"/>
</dbReference>
<evidence type="ECO:0000256" key="6">
    <source>
        <dbReference type="SAM" id="MobiDB-lite"/>
    </source>
</evidence>
<organism evidence="9 10">
    <name type="scientific">Tetradesmus obliquus</name>
    <name type="common">Green alga</name>
    <name type="synonym">Acutodesmus obliquus</name>
    <dbReference type="NCBI Taxonomy" id="3088"/>
    <lineage>
        <taxon>Eukaryota</taxon>
        <taxon>Viridiplantae</taxon>
        <taxon>Chlorophyta</taxon>
        <taxon>core chlorophytes</taxon>
        <taxon>Chlorophyceae</taxon>
        <taxon>CS clade</taxon>
        <taxon>Sphaeropleales</taxon>
        <taxon>Scenedesmaceae</taxon>
        <taxon>Tetradesmus</taxon>
    </lineage>
</organism>
<evidence type="ECO:0000256" key="4">
    <source>
        <dbReference type="ARBA" id="ARBA00022833"/>
    </source>
</evidence>
<evidence type="ECO:0000259" key="8">
    <source>
        <dbReference type="PROSITE" id="PS52035"/>
    </source>
</evidence>
<evidence type="ECO:0000313" key="10">
    <source>
        <dbReference type="Proteomes" id="UP000256970"/>
    </source>
</evidence>
<dbReference type="EMBL" id="FNXT01001250">
    <property type="protein sequence ID" value="SZX76167.1"/>
    <property type="molecule type" value="Genomic_DNA"/>
</dbReference>
<comment type="similarity">
    <text evidence="2 5">Belongs to the peptidase M14 family.</text>
</comment>
<dbReference type="SUPFAM" id="SSF53187">
    <property type="entry name" value="Zn-dependent exopeptidases"/>
    <property type="match status" value="1"/>
</dbReference>
<proteinExistence type="inferred from homology"/>
<accession>A0A383WEW9</accession>
<reference evidence="9 10" key="1">
    <citation type="submission" date="2016-10" db="EMBL/GenBank/DDBJ databases">
        <authorList>
            <person name="Cai Z."/>
        </authorList>
    </citation>
    <scope>NUCLEOTIDE SEQUENCE [LARGE SCALE GENOMIC DNA]</scope>
</reference>
<feature type="region of interest" description="Disordered" evidence="6">
    <location>
        <begin position="424"/>
        <end position="444"/>
    </location>
</feature>
<dbReference type="STRING" id="3088.A0A383WEW9"/>
<evidence type="ECO:0000313" key="9">
    <source>
        <dbReference type="EMBL" id="SZX76167.1"/>
    </source>
</evidence>
<sequence length="522" mass="56596">MGHQRGLVLALCGLVMLAAHAHAQNSSSQNENAQYLTGNPIGPLYHSCDDILARLNTLAKGPQWPAVSLVSIPDTITSSSHSMYRILNPRRSPLSAQQLQAMPTVFIICNQHAREVITAELCFWLVRLLSGDSRSLLEWPEFRAALGAARRVRGVNSNVALLRQWTQNLTSRVKVEVVPIVNIDGRKLIEQQGDYNLRKNPNGVDLNRNWRVNRAAPNSGADELDPSSEVYAGTGPLTEWETRSLFSYMLTQLSQPTGRGLFMDIHSGMWALMSPWSGKFDMDDIPMPDIIASQALLDAMQPPMRDCQGRGIAAGPGAGLLYRAYGSADDTAGQQLKFRQALTAEVYGPIGDDPYVFDSGWSYECPNLRLFRSSCSDDAAKSGTPCGDVACKNKEGTPMPPMPFMRAKSLAAFKAVEADNATAGEAEASTAQVSGAGPTTDPCPVPQPSLAPLNTADDPFMRYMDTGDFATFTYFNPVNAGQYRDAVSRWCVSMLLAIENFAATRPQQQATVAGGSGNVATP</sequence>
<dbReference type="SMART" id="SM00631">
    <property type="entry name" value="Zn_pept"/>
    <property type="match status" value="1"/>
</dbReference>
<dbReference type="PANTHER" id="PTHR11705">
    <property type="entry name" value="PROTEASE FAMILY M14 CARBOXYPEPTIDASE A,B"/>
    <property type="match status" value="1"/>
</dbReference>
<dbReference type="GO" id="GO:0005615">
    <property type="term" value="C:extracellular space"/>
    <property type="evidence" value="ECO:0007669"/>
    <property type="project" value="TreeGrafter"/>
</dbReference>
<keyword evidence="4" id="KW-0862">Zinc</keyword>
<dbReference type="GO" id="GO:0004181">
    <property type="term" value="F:metallocarboxypeptidase activity"/>
    <property type="evidence" value="ECO:0007669"/>
    <property type="project" value="InterPro"/>
</dbReference>
<name>A0A383WEW9_TETOB</name>
<keyword evidence="7" id="KW-0732">Signal</keyword>
<dbReference type="PROSITE" id="PS52035">
    <property type="entry name" value="PEPTIDASE_M14"/>
    <property type="match status" value="1"/>
</dbReference>
<dbReference type="InterPro" id="IPR057246">
    <property type="entry name" value="CARBOXYPEPT_ZN_1"/>
</dbReference>